<reference evidence="2 3" key="1">
    <citation type="submission" date="2015-12" db="EMBL/GenBank/DDBJ databases">
        <title>The genome of Folsomia candida.</title>
        <authorList>
            <person name="Faddeeva A."/>
            <person name="Derks M.F."/>
            <person name="Anvar Y."/>
            <person name="Smit S."/>
            <person name="Van Straalen N."/>
            <person name="Roelofs D."/>
        </authorList>
    </citation>
    <scope>NUCLEOTIDE SEQUENCE [LARGE SCALE GENOMIC DNA]</scope>
    <source>
        <strain evidence="2 3">VU population</strain>
        <tissue evidence="2">Whole body</tissue>
    </source>
</reference>
<protein>
    <submittedName>
        <fullName evidence="2">Uncharacterized protein</fullName>
    </submittedName>
</protein>
<evidence type="ECO:0000313" key="3">
    <source>
        <dbReference type="Proteomes" id="UP000198287"/>
    </source>
</evidence>
<comment type="caution">
    <text evidence="2">The sequence shown here is derived from an EMBL/GenBank/DDBJ whole genome shotgun (WGS) entry which is preliminary data.</text>
</comment>
<name>A0A226ETK4_FOLCA</name>
<evidence type="ECO:0000313" key="2">
    <source>
        <dbReference type="EMBL" id="OXA60394.1"/>
    </source>
</evidence>
<gene>
    <name evidence="2" type="ORF">Fcan01_04036</name>
</gene>
<dbReference type="Proteomes" id="UP000198287">
    <property type="component" value="Unassembled WGS sequence"/>
</dbReference>
<feature type="compositionally biased region" description="Basic and acidic residues" evidence="1">
    <location>
        <begin position="10"/>
        <end position="21"/>
    </location>
</feature>
<keyword evidence="3" id="KW-1185">Reference proteome</keyword>
<proteinExistence type="predicted"/>
<dbReference type="AlphaFoldDB" id="A0A226ETK4"/>
<dbReference type="EMBL" id="LNIX01000002">
    <property type="protein sequence ID" value="OXA60394.1"/>
    <property type="molecule type" value="Genomic_DNA"/>
</dbReference>
<accession>A0A226ETK4</accession>
<sequence length="646" mass="72765">MGHAISSPNKDLRPHGQRDSDAPAADGGANEVMEVNDPTKVCTEDFETFHVMEEANPLATNYLVATCLLSHFGNPEVMTFRLVCSTWASAGGVILSRRDGGNARAYLRLEEEGDALRRIDRLDALLARTSSPRYLLPSAIAVSTSCIRSKSADPGATPRVQAFLKQNGEYVKGVEFFRSERRENDAEMFDEVKMILETCQNLTDLAFLPYKAKIGQTQEVAAFSQSLQWTPIRPAAALAVNLRPLKLTTLVVQMCHPRHLAAVIVSSPNLRELSFLAPHEDTRTPAELLEDWEGFQEAVNEFGGGVNQIKSLSLEDWDLVPNVEMKNLKSVKLSMLQGVSTVPESQKISYSIIYPQVTSIHLYLCQERLTLLGNRPIHRFLNRFPDITTLLLEFRPDLRLHGGWDEDEEFVRVLANRNLFNPVECAVNYNVTNLVVYNTKAFQLEEEPVDIFEQSKPFSNLTKLCPDVENLAIYRIRHLTLDLHPPAKNSNQWNDWYDRWNDKVLFPAVIVVGTRLQSFKLSGFGKFTQTSPDDLEINETSHDFFEREAPALGNVSLAKFDFRNRYPTGAFEKLHLQRVAYQFECIFDAESKAINGFDLRGPRDLPVTVAAKYGLSVMSHINSNVFLTLNPKPLMVLTSEAPVTFP</sequence>
<feature type="region of interest" description="Disordered" evidence="1">
    <location>
        <begin position="1"/>
        <end position="34"/>
    </location>
</feature>
<evidence type="ECO:0000256" key="1">
    <source>
        <dbReference type="SAM" id="MobiDB-lite"/>
    </source>
</evidence>
<organism evidence="2 3">
    <name type="scientific">Folsomia candida</name>
    <name type="common">Springtail</name>
    <dbReference type="NCBI Taxonomy" id="158441"/>
    <lineage>
        <taxon>Eukaryota</taxon>
        <taxon>Metazoa</taxon>
        <taxon>Ecdysozoa</taxon>
        <taxon>Arthropoda</taxon>
        <taxon>Hexapoda</taxon>
        <taxon>Collembola</taxon>
        <taxon>Entomobryomorpha</taxon>
        <taxon>Isotomoidea</taxon>
        <taxon>Isotomidae</taxon>
        <taxon>Proisotominae</taxon>
        <taxon>Folsomia</taxon>
    </lineage>
</organism>